<reference evidence="2" key="1">
    <citation type="submission" date="2023-06" db="EMBL/GenBank/DDBJ databases">
        <title>Genomic analysis of the entomopathogenic nematode Steinernema hermaphroditum.</title>
        <authorList>
            <person name="Schwarz E.M."/>
            <person name="Heppert J.K."/>
            <person name="Baniya A."/>
            <person name="Schwartz H.T."/>
            <person name="Tan C.-H."/>
            <person name="Antoshechkin I."/>
            <person name="Sternberg P.W."/>
            <person name="Goodrich-Blair H."/>
            <person name="Dillman A.R."/>
        </authorList>
    </citation>
    <scope>NUCLEOTIDE SEQUENCE</scope>
    <source>
        <strain evidence="2">PS9179</strain>
        <tissue evidence="2">Whole animal</tissue>
    </source>
</reference>
<accession>A0AA39GVW3</accession>
<name>A0AA39GVW3_9BILA</name>
<evidence type="ECO:0000313" key="3">
    <source>
        <dbReference type="Proteomes" id="UP001175271"/>
    </source>
</evidence>
<feature type="coiled-coil region" evidence="1">
    <location>
        <begin position="172"/>
        <end position="227"/>
    </location>
</feature>
<keyword evidence="1" id="KW-0175">Coiled coil</keyword>
<evidence type="ECO:0000313" key="2">
    <source>
        <dbReference type="EMBL" id="KAK0394461.1"/>
    </source>
</evidence>
<proteinExistence type="predicted"/>
<sequence length="284" mass="33126">MAYELRSSQYGINSKDMIKMIIGFFEVLLESHGSLTLHGEQLVKKTFELMQGTSDESKLSLEVLRWEQENRDLVNRLEEMNEANRRLMQECCYDEIVASDLNDQLNEVADQNELLNCEAQRLRKKLEKIEVAFVKQGRTLLKAEQTNVNFEYMLTQANLAVRDAENFAILAQAGYEESLERLNAQLAKARREAREATSFQRYLVKKVEDLEEENKKLLYSIQHINLNEGQQKQEKQTSQAQCSDEDLFEMMSRQFKSETICMIHDFKQHYGKPGTYLTMTPIIQ</sequence>
<dbReference type="Proteomes" id="UP001175271">
    <property type="component" value="Unassembled WGS sequence"/>
</dbReference>
<comment type="caution">
    <text evidence="2">The sequence shown here is derived from an EMBL/GenBank/DDBJ whole genome shotgun (WGS) entry which is preliminary data.</text>
</comment>
<dbReference type="EMBL" id="JAUCMV010000005">
    <property type="protein sequence ID" value="KAK0394461.1"/>
    <property type="molecule type" value="Genomic_DNA"/>
</dbReference>
<evidence type="ECO:0000256" key="1">
    <source>
        <dbReference type="SAM" id="Coils"/>
    </source>
</evidence>
<dbReference type="AlphaFoldDB" id="A0AA39GVW3"/>
<keyword evidence="3" id="KW-1185">Reference proteome</keyword>
<gene>
    <name evidence="2" type="ORF">QR680_000750</name>
</gene>
<protein>
    <submittedName>
        <fullName evidence="2">Uncharacterized protein</fullName>
    </submittedName>
</protein>
<organism evidence="2 3">
    <name type="scientific">Steinernema hermaphroditum</name>
    <dbReference type="NCBI Taxonomy" id="289476"/>
    <lineage>
        <taxon>Eukaryota</taxon>
        <taxon>Metazoa</taxon>
        <taxon>Ecdysozoa</taxon>
        <taxon>Nematoda</taxon>
        <taxon>Chromadorea</taxon>
        <taxon>Rhabditida</taxon>
        <taxon>Tylenchina</taxon>
        <taxon>Panagrolaimomorpha</taxon>
        <taxon>Strongyloidoidea</taxon>
        <taxon>Steinernematidae</taxon>
        <taxon>Steinernema</taxon>
    </lineage>
</organism>
<feature type="coiled-coil region" evidence="1">
    <location>
        <begin position="63"/>
        <end position="132"/>
    </location>
</feature>